<dbReference type="PANTHER" id="PTHR11654">
    <property type="entry name" value="OLIGOPEPTIDE TRANSPORTER-RELATED"/>
    <property type="match status" value="1"/>
</dbReference>
<feature type="transmembrane region" description="Helical" evidence="7">
    <location>
        <begin position="41"/>
        <end position="62"/>
    </location>
</feature>
<dbReference type="Proteomes" id="UP000823749">
    <property type="component" value="Chromosome 8"/>
</dbReference>
<reference evidence="8" key="1">
    <citation type="submission" date="2020-08" db="EMBL/GenBank/DDBJ databases">
        <title>Plant Genome Project.</title>
        <authorList>
            <person name="Zhang R.-G."/>
        </authorList>
    </citation>
    <scope>NUCLEOTIDE SEQUENCE</scope>
    <source>
        <strain evidence="8">WSP0</strain>
        <tissue evidence="8">Leaf</tissue>
    </source>
</reference>
<sequence>MQTPKAGGIRPCSLAFGADQLDQRNDPNNENNSNRVLEKFFSSYFAATAVSVVIAFTGIVYVQDHARWKVGLVVPALLMFLSALLCSALFSCFSVSISNRRLLTRKKDSNLSKPTDKLRLLNKACIIKNPEDITADGVASNESNPWSLCSVDQVEGLKALVRVFPLWSAGIMMSIHISQGSFQLLQAKSTDRHITSSFQYPAGSFVSAIVEHVRRNEATSSGFLDNPGGVVAMSAMWLVPQHFLNGMAEVLNSVGQTEFFYCELPKSMSSVAASAMAGLGLAAGNLLASFILSTVDNVT</sequence>
<name>A0AAV6J977_9ERIC</name>
<dbReference type="InterPro" id="IPR036259">
    <property type="entry name" value="MFS_trans_sf"/>
</dbReference>
<comment type="subcellular location">
    <subcellularLocation>
        <location evidence="1">Membrane</location>
        <topology evidence="1">Multi-pass membrane protein</topology>
    </subcellularLocation>
</comment>
<evidence type="ECO:0000313" key="9">
    <source>
        <dbReference type="Proteomes" id="UP000823749"/>
    </source>
</evidence>
<protein>
    <submittedName>
        <fullName evidence="8">Uncharacterized protein</fullName>
    </submittedName>
</protein>
<keyword evidence="5 7" id="KW-0472">Membrane</keyword>
<keyword evidence="4 7" id="KW-1133">Transmembrane helix</keyword>
<evidence type="ECO:0000256" key="6">
    <source>
        <dbReference type="ARBA" id="ARBA00044504"/>
    </source>
</evidence>
<evidence type="ECO:0000256" key="5">
    <source>
        <dbReference type="ARBA" id="ARBA00023136"/>
    </source>
</evidence>
<dbReference type="EMBL" id="JACTNZ010000008">
    <property type="protein sequence ID" value="KAG5537736.1"/>
    <property type="molecule type" value="Genomic_DNA"/>
</dbReference>
<evidence type="ECO:0000313" key="8">
    <source>
        <dbReference type="EMBL" id="KAG5537736.1"/>
    </source>
</evidence>
<comment type="similarity">
    <text evidence="2">Belongs to the major facilitator superfamily. Proton-dependent oligopeptide transporter (POT/PTR) (TC 2.A.17) family.</text>
</comment>
<feature type="transmembrane region" description="Helical" evidence="7">
    <location>
        <begin position="271"/>
        <end position="292"/>
    </location>
</feature>
<comment type="caution">
    <text evidence="8">The sequence shown here is derived from an EMBL/GenBank/DDBJ whole genome shotgun (WGS) entry which is preliminary data.</text>
</comment>
<evidence type="ECO:0000256" key="3">
    <source>
        <dbReference type="ARBA" id="ARBA00022692"/>
    </source>
</evidence>
<dbReference type="InterPro" id="IPR000109">
    <property type="entry name" value="POT_fam"/>
</dbReference>
<evidence type="ECO:0000256" key="7">
    <source>
        <dbReference type="SAM" id="Phobius"/>
    </source>
</evidence>
<dbReference type="GO" id="GO:0016020">
    <property type="term" value="C:membrane"/>
    <property type="evidence" value="ECO:0007669"/>
    <property type="project" value="UniProtKB-SubCell"/>
</dbReference>
<gene>
    <name evidence="8" type="ORF">RHGRI_025000</name>
</gene>
<keyword evidence="9" id="KW-1185">Reference proteome</keyword>
<dbReference type="AlphaFoldDB" id="A0AAV6J977"/>
<evidence type="ECO:0000256" key="4">
    <source>
        <dbReference type="ARBA" id="ARBA00022989"/>
    </source>
</evidence>
<organism evidence="8 9">
    <name type="scientific">Rhododendron griersonianum</name>
    <dbReference type="NCBI Taxonomy" id="479676"/>
    <lineage>
        <taxon>Eukaryota</taxon>
        <taxon>Viridiplantae</taxon>
        <taxon>Streptophyta</taxon>
        <taxon>Embryophyta</taxon>
        <taxon>Tracheophyta</taxon>
        <taxon>Spermatophyta</taxon>
        <taxon>Magnoliopsida</taxon>
        <taxon>eudicotyledons</taxon>
        <taxon>Gunneridae</taxon>
        <taxon>Pentapetalae</taxon>
        <taxon>asterids</taxon>
        <taxon>Ericales</taxon>
        <taxon>Ericaceae</taxon>
        <taxon>Ericoideae</taxon>
        <taxon>Rhodoreae</taxon>
        <taxon>Rhododendron</taxon>
    </lineage>
</organism>
<dbReference type="GO" id="GO:0022857">
    <property type="term" value="F:transmembrane transporter activity"/>
    <property type="evidence" value="ECO:0007669"/>
    <property type="project" value="InterPro"/>
</dbReference>
<comment type="similarity">
    <text evidence="6">Belongs to the major facilitator superfamily. Phosphate:H(+) symporter (TC 2.A.1.9) family.</text>
</comment>
<accession>A0AAV6J977</accession>
<keyword evidence="3 7" id="KW-0812">Transmembrane</keyword>
<dbReference type="Gene3D" id="1.20.1250.20">
    <property type="entry name" value="MFS general substrate transporter like domains"/>
    <property type="match status" value="2"/>
</dbReference>
<proteinExistence type="inferred from homology"/>
<evidence type="ECO:0000256" key="2">
    <source>
        <dbReference type="ARBA" id="ARBA00005982"/>
    </source>
</evidence>
<dbReference type="Pfam" id="PF00854">
    <property type="entry name" value="PTR2"/>
    <property type="match status" value="2"/>
</dbReference>
<feature type="transmembrane region" description="Helical" evidence="7">
    <location>
        <begin position="74"/>
        <end position="97"/>
    </location>
</feature>
<evidence type="ECO:0000256" key="1">
    <source>
        <dbReference type="ARBA" id="ARBA00004141"/>
    </source>
</evidence>